<organism evidence="9">
    <name type="scientific">marine sediment metagenome</name>
    <dbReference type="NCBI Taxonomy" id="412755"/>
    <lineage>
        <taxon>unclassified sequences</taxon>
        <taxon>metagenomes</taxon>
        <taxon>ecological metagenomes</taxon>
    </lineage>
</organism>
<evidence type="ECO:0000256" key="5">
    <source>
        <dbReference type="ARBA" id="ARBA00022748"/>
    </source>
</evidence>
<evidence type="ECO:0000256" key="3">
    <source>
        <dbReference type="ARBA" id="ARBA00022475"/>
    </source>
</evidence>
<evidence type="ECO:0000256" key="4">
    <source>
        <dbReference type="ARBA" id="ARBA00022519"/>
    </source>
</evidence>
<evidence type="ECO:0000256" key="7">
    <source>
        <dbReference type="SAM" id="Phobius"/>
    </source>
</evidence>
<keyword evidence="7" id="KW-0812">Transmembrane</keyword>
<sequence>MYFMVDIGYFSLLVAVMASIYSIVAVIIGARLKNRELISSSYKAVYVVAGLLTIAISALLYAFLTDDFQVAYVAGNSSRDLHWTYTVSAVWGGQEGSLLFWAWLLSVFSMIVLLTNRRQNRALMPSVTAIMMGVLLFFLVLVTFVTSPFARLGYIPVDGQGMNPLLQNPGMLFHPPTLLIGYVGFTVPFAFAMAALITGQLGDIWIRSTRRWTIFSWFFLAVGIILGARWAYVELGWGGYWAWDPVENASLMPWLAGTAYLHSVMIQERKNMLKVWNVVLILMTFLLSIFGTFITRSGLISSVHSFGQSALGPFFLAFIVVTLLAVII</sequence>
<keyword evidence="3" id="KW-1003">Cell membrane</keyword>
<dbReference type="GO" id="GO:0005886">
    <property type="term" value="C:plasma membrane"/>
    <property type="evidence" value="ECO:0007669"/>
    <property type="project" value="UniProtKB-SubCell"/>
</dbReference>
<feature type="transmembrane region" description="Helical" evidence="7">
    <location>
        <begin position="251"/>
        <end position="268"/>
    </location>
</feature>
<feature type="transmembrane region" description="Helical" evidence="7">
    <location>
        <begin position="214"/>
        <end position="231"/>
    </location>
</feature>
<dbReference type="GO" id="GO:0017004">
    <property type="term" value="P:cytochrome complex assembly"/>
    <property type="evidence" value="ECO:0007669"/>
    <property type="project" value="UniProtKB-KW"/>
</dbReference>
<evidence type="ECO:0000313" key="9">
    <source>
        <dbReference type="EMBL" id="KKL46879.1"/>
    </source>
</evidence>
<feature type="non-terminal residue" evidence="9">
    <location>
        <position position="328"/>
    </location>
</feature>
<keyword evidence="7" id="KW-0472">Membrane</keyword>
<evidence type="ECO:0000256" key="6">
    <source>
        <dbReference type="ARBA" id="ARBA00037230"/>
    </source>
</evidence>
<feature type="transmembrane region" description="Helical" evidence="7">
    <location>
        <begin position="98"/>
        <end position="115"/>
    </location>
</feature>
<dbReference type="AlphaFoldDB" id="A0A0F9CCT3"/>
<proteinExistence type="inferred from homology"/>
<reference evidence="9" key="1">
    <citation type="journal article" date="2015" name="Nature">
        <title>Complex archaea that bridge the gap between prokaryotes and eukaryotes.</title>
        <authorList>
            <person name="Spang A."/>
            <person name="Saw J.H."/>
            <person name="Jorgensen S.L."/>
            <person name="Zaremba-Niedzwiedzka K."/>
            <person name="Martijn J."/>
            <person name="Lind A.E."/>
            <person name="van Eijk R."/>
            <person name="Schleper C."/>
            <person name="Guy L."/>
            <person name="Ettema T.J."/>
        </authorList>
    </citation>
    <scope>NUCLEOTIDE SEQUENCE</scope>
</reference>
<evidence type="ECO:0000256" key="1">
    <source>
        <dbReference type="ARBA" id="ARBA00004429"/>
    </source>
</evidence>
<dbReference type="InterPro" id="IPR003567">
    <property type="entry name" value="Cyt_c_biogenesis"/>
</dbReference>
<feature type="transmembrane region" description="Helical" evidence="7">
    <location>
        <begin position="127"/>
        <end position="150"/>
    </location>
</feature>
<protein>
    <recommendedName>
        <fullName evidence="8">Cytochrome c assembly protein domain-containing protein</fullName>
    </recommendedName>
</protein>
<comment type="subcellular location">
    <subcellularLocation>
        <location evidence="1">Cell inner membrane</location>
        <topology evidence="1">Multi-pass membrane protein</topology>
    </subcellularLocation>
</comment>
<dbReference type="InterPro" id="IPR002541">
    <property type="entry name" value="Cyt_c_assembly"/>
</dbReference>
<evidence type="ECO:0000256" key="2">
    <source>
        <dbReference type="ARBA" id="ARBA00009186"/>
    </source>
</evidence>
<dbReference type="Pfam" id="PF01578">
    <property type="entry name" value="Cytochrom_C_asm"/>
    <property type="match status" value="1"/>
</dbReference>
<feature type="transmembrane region" description="Helical" evidence="7">
    <location>
        <begin position="44"/>
        <end position="64"/>
    </location>
</feature>
<comment type="similarity">
    <text evidence="2">Belongs to the CcmF/CycK/Ccl1/NrfE/CcsA family.</text>
</comment>
<name>A0A0F9CCT3_9ZZZZ</name>
<feature type="transmembrane region" description="Helical" evidence="7">
    <location>
        <begin position="12"/>
        <end position="32"/>
    </location>
</feature>
<dbReference type="PRINTS" id="PR01410">
    <property type="entry name" value="CCBIOGENESIS"/>
</dbReference>
<dbReference type="GO" id="GO:0015232">
    <property type="term" value="F:heme transmembrane transporter activity"/>
    <property type="evidence" value="ECO:0007669"/>
    <property type="project" value="InterPro"/>
</dbReference>
<dbReference type="EMBL" id="LAZR01033872">
    <property type="protein sequence ID" value="KKL46879.1"/>
    <property type="molecule type" value="Genomic_DNA"/>
</dbReference>
<feature type="transmembrane region" description="Helical" evidence="7">
    <location>
        <begin position="179"/>
        <end position="202"/>
    </location>
</feature>
<feature type="domain" description="Cytochrome c assembly protein" evidence="8">
    <location>
        <begin position="91"/>
        <end position="298"/>
    </location>
</feature>
<dbReference type="PANTHER" id="PTHR43653:SF1">
    <property type="entry name" value="CYTOCHROME C-TYPE BIOGENESIS PROTEIN CCMF"/>
    <property type="match status" value="1"/>
</dbReference>
<feature type="transmembrane region" description="Helical" evidence="7">
    <location>
        <begin position="275"/>
        <end position="294"/>
    </location>
</feature>
<keyword evidence="7" id="KW-1133">Transmembrane helix</keyword>
<gene>
    <name evidence="9" type="ORF">LCGC14_2341140</name>
</gene>
<dbReference type="GO" id="GO:0020037">
    <property type="term" value="F:heme binding"/>
    <property type="evidence" value="ECO:0007669"/>
    <property type="project" value="InterPro"/>
</dbReference>
<comment type="function">
    <text evidence="6">Required for the biogenesis of c-type cytochromes. Possible subunit of a heme lyase.</text>
</comment>
<keyword evidence="4" id="KW-0997">Cell inner membrane</keyword>
<comment type="caution">
    <text evidence="9">The sequence shown here is derived from an EMBL/GenBank/DDBJ whole genome shotgun (WGS) entry which is preliminary data.</text>
</comment>
<accession>A0A0F9CCT3</accession>
<evidence type="ECO:0000259" key="8">
    <source>
        <dbReference type="Pfam" id="PF01578"/>
    </source>
</evidence>
<dbReference type="InterPro" id="IPR003568">
    <property type="entry name" value="Cyt_c_biogenesis_CcmF"/>
</dbReference>
<dbReference type="PANTHER" id="PTHR43653">
    <property type="entry name" value="CYTOCHROME C ASSEMBLY PROTEIN-RELATED"/>
    <property type="match status" value="1"/>
</dbReference>
<dbReference type="PRINTS" id="PR01411">
    <property type="entry name" value="CCMFBIOGNSIS"/>
</dbReference>
<keyword evidence="5" id="KW-0201">Cytochrome c-type biogenesis</keyword>
<feature type="transmembrane region" description="Helical" evidence="7">
    <location>
        <begin position="306"/>
        <end position="327"/>
    </location>
</feature>